<protein>
    <recommendedName>
        <fullName evidence="2 8">Biotin carboxyl carrier protein of acetyl-CoA carboxylase</fullName>
    </recommendedName>
</protein>
<evidence type="ECO:0000313" key="11">
    <source>
        <dbReference type="Proteomes" id="UP001205105"/>
    </source>
</evidence>
<evidence type="ECO:0000256" key="7">
    <source>
        <dbReference type="ARBA" id="ARBA00023267"/>
    </source>
</evidence>
<evidence type="ECO:0000256" key="4">
    <source>
        <dbReference type="ARBA" id="ARBA00022832"/>
    </source>
</evidence>
<dbReference type="GO" id="GO:0006633">
    <property type="term" value="P:fatty acid biosynthetic process"/>
    <property type="evidence" value="ECO:0007669"/>
    <property type="project" value="UniProtKB-KW"/>
</dbReference>
<dbReference type="PANTHER" id="PTHR45266:SF3">
    <property type="entry name" value="OXALOACETATE DECARBOXYLASE ALPHA CHAIN"/>
    <property type="match status" value="1"/>
</dbReference>
<comment type="caution">
    <text evidence="10">The sequence shown here is derived from an EMBL/GenBank/DDBJ whole genome shotgun (WGS) entry which is preliminary data.</text>
</comment>
<comment type="pathway">
    <text evidence="1 8">Lipid metabolism; fatty acid biosynthesis.</text>
</comment>
<gene>
    <name evidence="10" type="ORF">COHA_008889</name>
</gene>
<dbReference type="InterPro" id="IPR001882">
    <property type="entry name" value="Biotin_BS"/>
</dbReference>
<dbReference type="SUPFAM" id="SSF51230">
    <property type="entry name" value="Single hybrid motif"/>
    <property type="match status" value="1"/>
</dbReference>
<evidence type="ECO:0000313" key="10">
    <source>
        <dbReference type="EMBL" id="KAI7837275.1"/>
    </source>
</evidence>
<dbReference type="InterPro" id="IPR050709">
    <property type="entry name" value="Biotin_Carboxyl_Carrier/Decarb"/>
</dbReference>
<dbReference type="InterPro" id="IPR011053">
    <property type="entry name" value="Single_hybrid_motif"/>
</dbReference>
<keyword evidence="5 8" id="KW-0443">Lipid metabolism</keyword>
<reference evidence="10" key="1">
    <citation type="submission" date="2020-11" db="EMBL/GenBank/DDBJ databases">
        <title>Chlorella ohadii genome sequencing and assembly.</title>
        <authorList>
            <person name="Murik O."/>
            <person name="Treves H."/>
            <person name="Kedem I."/>
            <person name="Shotland Y."/>
            <person name="Kaplan A."/>
        </authorList>
    </citation>
    <scope>NUCLEOTIDE SEQUENCE</scope>
    <source>
        <strain evidence="10">1</strain>
    </source>
</reference>
<keyword evidence="3 8" id="KW-0444">Lipid biosynthesis</keyword>
<dbReference type="InterPro" id="IPR001249">
    <property type="entry name" value="AcCoA_biotinCC"/>
</dbReference>
<dbReference type="PROSITE" id="PS00188">
    <property type="entry name" value="BIOTIN"/>
    <property type="match status" value="1"/>
</dbReference>
<dbReference type="Proteomes" id="UP001205105">
    <property type="component" value="Unassembled WGS sequence"/>
</dbReference>
<dbReference type="GO" id="GO:0009317">
    <property type="term" value="C:acetyl-CoA carboxylase complex"/>
    <property type="evidence" value="ECO:0007669"/>
    <property type="project" value="InterPro"/>
</dbReference>
<accession>A0AAD5H228</accession>
<comment type="function">
    <text evidence="8">This protein is a component of the acetyl coenzyme A carboxylase complex; first, biotin carboxylase catalyzes the carboxylation of the carrier protein and then the transcarboxylase transfers the carboxyl group to form malonyl-CoA.</text>
</comment>
<keyword evidence="8" id="KW-0934">Plastid</keyword>
<evidence type="ECO:0000259" key="9">
    <source>
        <dbReference type="PROSITE" id="PS50968"/>
    </source>
</evidence>
<organism evidence="10 11">
    <name type="scientific">Chlorella ohadii</name>
    <dbReference type="NCBI Taxonomy" id="2649997"/>
    <lineage>
        <taxon>Eukaryota</taxon>
        <taxon>Viridiplantae</taxon>
        <taxon>Chlorophyta</taxon>
        <taxon>core chlorophytes</taxon>
        <taxon>Trebouxiophyceae</taxon>
        <taxon>Chlorellales</taxon>
        <taxon>Chlorellaceae</taxon>
        <taxon>Chlorella clade</taxon>
        <taxon>Chlorella</taxon>
    </lineage>
</organism>
<dbReference type="PANTHER" id="PTHR45266">
    <property type="entry name" value="OXALOACETATE DECARBOXYLASE ALPHA CHAIN"/>
    <property type="match status" value="1"/>
</dbReference>
<feature type="domain" description="Lipoyl-binding" evidence="9">
    <location>
        <begin position="77"/>
        <end position="148"/>
    </location>
</feature>
<evidence type="ECO:0000256" key="6">
    <source>
        <dbReference type="ARBA" id="ARBA00023160"/>
    </source>
</evidence>
<dbReference type="AlphaFoldDB" id="A0AAD5H228"/>
<comment type="subcellular location">
    <subcellularLocation>
        <location evidence="8">Plastid</location>
        <location evidence="8">Chloroplast</location>
    </subcellularLocation>
</comment>
<evidence type="ECO:0000256" key="3">
    <source>
        <dbReference type="ARBA" id="ARBA00022516"/>
    </source>
</evidence>
<dbReference type="CDD" id="cd06850">
    <property type="entry name" value="biotinyl_domain"/>
    <property type="match status" value="1"/>
</dbReference>
<keyword evidence="11" id="KW-1185">Reference proteome</keyword>
<dbReference type="Gene3D" id="2.40.50.100">
    <property type="match status" value="1"/>
</dbReference>
<keyword evidence="6 8" id="KW-0275">Fatty acid biosynthesis</keyword>
<keyword evidence="4 8" id="KW-0276">Fatty acid metabolism</keyword>
<name>A0AAD5H228_9CHLO</name>
<dbReference type="Pfam" id="PF00364">
    <property type="entry name" value="Biotin_lipoyl"/>
    <property type="match status" value="1"/>
</dbReference>
<evidence type="ECO:0000256" key="5">
    <source>
        <dbReference type="ARBA" id="ARBA00023098"/>
    </source>
</evidence>
<dbReference type="PROSITE" id="PS50968">
    <property type="entry name" value="BIOTINYL_LIPOYL"/>
    <property type="match status" value="1"/>
</dbReference>
<dbReference type="PRINTS" id="PR01071">
    <property type="entry name" value="ACOABIOTINCC"/>
</dbReference>
<dbReference type="GO" id="GO:0003989">
    <property type="term" value="F:acetyl-CoA carboxylase activity"/>
    <property type="evidence" value="ECO:0007669"/>
    <property type="project" value="InterPro"/>
</dbReference>
<proteinExistence type="predicted"/>
<keyword evidence="7 8" id="KW-0092">Biotin</keyword>
<evidence type="ECO:0000256" key="2">
    <source>
        <dbReference type="ARBA" id="ARBA00017562"/>
    </source>
</evidence>
<evidence type="ECO:0000256" key="1">
    <source>
        <dbReference type="ARBA" id="ARBA00005194"/>
    </source>
</evidence>
<dbReference type="GO" id="GO:0009507">
    <property type="term" value="C:chloroplast"/>
    <property type="evidence" value="ECO:0007669"/>
    <property type="project" value="UniProtKB-SubCell"/>
</dbReference>
<dbReference type="EMBL" id="JADXDR010000158">
    <property type="protein sequence ID" value="KAI7837275.1"/>
    <property type="molecule type" value="Genomic_DNA"/>
</dbReference>
<evidence type="ECO:0000256" key="8">
    <source>
        <dbReference type="RuleBase" id="RU364072"/>
    </source>
</evidence>
<sequence length="149" mass="15880">MQAATSVLAGRPAATVQRRAAGAKPRTVVRAAAEEVKTASSNGAPVKGSATALEFDELTELIKMVHSTDIVELELNSKRFKLSVKKKEALEAAEPQEGDRVTKGQVICIIEAMKLMNELEAEVSGTIVKILCENGDAVLPGQPLFIIKP</sequence>
<keyword evidence="8" id="KW-0150">Chloroplast</keyword>
<dbReference type="InterPro" id="IPR000089">
    <property type="entry name" value="Biotin_lipoyl"/>
</dbReference>